<dbReference type="AlphaFoldDB" id="A0A9N9GZ83"/>
<gene>
    <name evidence="12" type="ORF">ALEPTO_LOCUS9837</name>
</gene>
<evidence type="ECO:0000313" key="13">
    <source>
        <dbReference type="Proteomes" id="UP000789508"/>
    </source>
</evidence>
<dbReference type="Pfam" id="PF09340">
    <property type="entry name" value="NuA4"/>
    <property type="match status" value="1"/>
</dbReference>
<keyword evidence="5 9" id="KW-0805">Transcription regulation</keyword>
<keyword evidence="13" id="KW-1185">Reference proteome</keyword>
<keyword evidence="6 10" id="KW-0175">Coiled coil</keyword>
<evidence type="ECO:0000256" key="5">
    <source>
        <dbReference type="ARBA" id="ARBA00023015"/>
    </source>
</evidence>
<keyword evidence="8 9" id="KW-0539">Nucleus</keyword>
<dbReference type="GO" id="GO:0035267">
    <property type="term" value="C:NuA4 histone acetyltransferase complex"/>
    <property type="evidence" value="ECO:0007669"/>
    <property type="project" value="UniProtKB-UniRule"/>
</dbReference>
<dbReference type="GO" id="GO:0005634">
    <property type="term" value="C:nucleus"/>
    <property type="evidence" value="ECO:0007669"/>
    <property type="project" value="UniProtKB-SubCell"/>
</dbReference>
<keyword evidence="9" id="KW-0227">DNA damage</keyword>
<comment type="similarity">
    <text evidence="2 9">Belongs to the EAF6 family.</text>
</comment>
<feature type="compositionally biased region" description="Low complexity" evidence="11">
    <location>
        <begin position="144"/>
        <end position="154"/>
    </location>
</feature>
<evidence type="ECO:0000256" key="9">
    <source>
        <dbReference type="RuleBase" id="RU368022"/>
    </source>
</evidence>
<feature type="region of interest" description="Disordered" evidence="11">
    <location>
        <begin position="126"/>
        <end position="180"/>
    </location>
</feature>
<dbReference type="GO" id="GO:0006281">
    <property type="term" value="P:DNA repair"/>
    <property type="evidence" value="ECO:0007669"/>
    <property type="project" value="UniProtKB-UniRule"/>
</dbReference>
<feature type="coiled-coil region" evidence="10">
    <location>
        <begin position="32"/>
        <end position="59"/>
    </location>
</feature>
<feature type="compositionally biased region" description="Polar residues" evidence="11">
    <location>
        <begin position="1"/>
        <end position="11"/>
    </location>
</feature>
<dbReference type="PANTHER" id="PTHR13476">
    <property type="entry name" value="CHROMATIN MODIFICATION-RELATED PROTEIN MEAF6"/>
    <property type="match status" value="1"/>
</dbReference>
<evidence type="ECO:0000256" key="4">
    <source>
        <dbReference type="ARBA" id="ARBA00022853"/>
    </source>
</evidence>
<protein>
    <recommendedName>
        <fullName evidence="3 9">Chromatin modification-related protein EAF6</fullName>
    </recommendedName>
</protein>
<comment type="caution">
    <text evidence="12">The sequence shown here is derived from an EMBL/GenBank/DDBJ whole genome shotgun (WGS) entry which is preliminary data.</text>
</comment>
<accession>A0A9N9GZ83</accession>
<organism evidence="12 13">
    <name type="scientific">Ambispora leptoticha</name>
    <dbReference type="NCBI Taxonomy" id="144679"/>
    <lineage>
        <taxon>Eukaryota</taxon>
        <taxon>Fungi</taxon>
        <taxon>Fungi incertae sedis</taxon>
        <taxon>Mucoromycota</taxon>
        <taxon>Glomeromycotina</taxon>
        <taxon>Glomeromycetes</taxon>
        <taxon>Archaeosporales</taxon>
        <taxon>Ambisporaceae</taxon>
        <taxon>Ambispora</taxon>
    </lineage>
</organism>
<comment type="subunit">
    <text evidence="9">Component of the NuA4 histone acetyltransferase complex.</text>
</comment>
<keyword evidence="7 9" id="KW-0804">Transcription</keyword>
<feature type="compositionally biased region" description="Low complexity" evidence="11">
    <location>
        <begin position="19"/>
        <end position="29"/>
    </location>
</feature>
<evidence type="ECO:0000256" key="1">
    <source>
        <dbReference type="ARBA" id="ARBA00004123"/>
    </source>
</evidence>
<sequence length="180" mass="20573">MRSPLSQLNDRNQSDAEDNNTNCDSSNTTPKYEAAKELLASYEAKGNELSEQLKEDEAEVYYAETIYLEETNHMGNLVKGFDSFLRSSSDRKRKSDVPDSDRLFSRSSIYMQKKLRYASLFLKPAKSEKSDDLMSSSSDEDDSSTVTDSYNSSSPQRKKKEQRKKYIHESDDEELDVNGN</sequence>
<evidence type="ECO:0000256" key="11">
    <source>
        <dbReference type="SAM" id="MobiDB-lite"/>
    </source>
</evidence>
<evidence type="ECO:0000256" key="7">
    <source>
        <dbReference type="ARBA" id="ARBA00023163"/>
    </source>
</evidence>
<keyword evidence="4 9" id="KW-0156">Chromatin regulator</keyword>
<proteinExistence type="inferred from homology"/>
<dbReference type="GO" id="GO:0006325">
    <property type="term" value="P:chromatin organization"/>
    <property type="evidence" value="ECO:0007669"/>
    <property type="project" value="UniProtKB-KW"/>
</dbReference>
<keyword evidence="9" id="KW-0234">DNA repair</keyword>
<name>A0A9N9GZ83_9GLOM</name>
<evidence type="ECO:0000256" key="10">
    <source>
        <dbReference type="SAM" id="Coils"/>
    </source>
</evidence>
<evidence type="ECO:0000256" key="6">
    <source>
        <dbReference type="ARBA" id="ARBA00023054"/>
    </source>
</evidence>
<evidence type="ECO:0000313" key="12">
    <source>
        <dbReference type="EMBL" id="CAG8645090.1"/>
    </source>
</evidence>
<comment type="function">
    <text evidence="9">Component of the NuA4 histone acetyltransferase complex which is involved in transcriptional activation of selected genes principally by acetylation of nucleosomal histone H4 and H2A. The NuA4 complex is also involved in DNA repair.</text>
</comment>
<comment type="subcellular location">
    <subcellularLocation>
        <location evidence="1 9">Nucleus</location>
    </subcellularLocation>
</comment>
<feature type="compositionally biased region" description="Acidic residues" evidence="11">
    <location>
        <begin position="170"/>
        <end position="180"/>
    </location>
</feature>
<reference evidence="12" key="1">
    <citation type="submission" date="2021-06" db="EMBL/GenBank/DDBJ databases">
        <authorList>
            <person name="Kallberg Y."/>
            <person name="Tangrot J."/>
            <person name="Rosling A."/>
        </authorList>
    </citation>
    <scope>NUCLEOTIDE SEQUENCE</scope>
    <source>
        <strain evidence="12">FL130A</strain>
    </source>
</reference>
<evidence type="ECO:0000256" key="2">
    <source>
        <dbReference type="ARBA" id="ARBA00010916"/>
    </source>
</evidence>
<dbReference type="OrthoDB" id="440324at2759"/>
<feature type="region of interest" description="Disordered" evidence="11">
    <location>
        <begin position="1"/>
        <end position="32"/>
    </location>
</feature>
<dbReference type="InterPro" id="IPR015418">
    <property type="entry name" value="Eaf6"/>
</dbReference>
<dbReference type="EMBL" id="CAJVPS010008707">
    <property type="protein sequence ID" value="CAG8645090.1"/>
    <property type="molecule type" value="Genomic_DNA"/>
</dbReference>
<evidence type="ECO:0000256" key="8">
    <source>
        <dbReference type="ARBA" id="ARBA00023242"/>
    </source>
</evidence>
<feature type="compositionally biased region" description="Basic residues" evidence="11">
    <location>
        <begin position="156"/>
        <end position="166"/>
    </location>
</feature>
<evidence type="ECO:0000256" key="3">
    <source>
        <dbReference type="ARBA" id="ARBA00018504"/>
    </source>
</evidence>
<dbReference type="Proteomes" id="UP000789508">
    <property type="component" value="Unassembled WGS sequence"/>
</dbReference>